<dbReference type="InterPro" id="IPR009057">
    <property type="entry name" value="Homeodomain-like_sf"/>
</dbReference>
<protein>
    <submittedName>
        <fullName evidence="7">TetR family transcriptional regulator</fullName>
    </submittedName>
</protein>
<dbReference type="PANTHER" id="PTHR47506">
    <property type="entry name" value="TRANSCRIPTIONAL REGULATORY PROTEIN"/>
    <property type="match status" value="1"/>
</dbReference>
<evidence type="ECO:0000256" key="3">
    <source>
        <dbReference type="ARBA" id="ARBA00023125"/>
    </source>
</evidence>
<feature type="domain" description="HTH tetR-type" evidence="6">
    <location>
        <begin position="8"/>
        <end position="68"/>
    </location>
</feature>
<evidence type="ECO:0000313" key="7">
    <source>
        <dbReference type="EMBL" id="NKY51530.1"/>
    </source>
</evidence>
<evidence type="ECO:0000256" key="2">
    <source>
        <dbReference type="ARBA" id="ARBA00023015"/>
    </source>
</evidence>
<gene>
    <name evidence="7" type="ORF">HGA08_14995</name>
</gene>
<keyword evidence="3 5" id="KW-0238">DNA-binding</keyword>
<organism evidence="7 8">
    <name type="scientific">Nocardia vermiculata</name>
    <dbReference type="NCBI Taxonomy" id="257274"/>
    <lineage>
        <taxon>Bacteria</taxon>
        <taxon>Bacillati</taxon>
        <taxon>Actinomycetota</taxon>
        <taxon>Actinomycetes</taxon>
        <taxon>Mycobacteriales</taxon>
        <taxon>Nocardiaceae</taxon>
        <taxon>Nocardia</taxon>
    </lineage>
</organism>
<proteinExistence type="predicted"/>
<evidence type="ECO:0000256" key="1">
    <source>
        <dbReference type="ARBA" id="ARBA00022491"/>
    </source>
</evidence>
<dbReference type="InterPro" id="IPR036271">
    <property type="entry name" value="Tet_transcr_reg_TetR-rel_C_sf"/>
</dbReference>
<dbReference type="InterPro" id="IPR039538">
    <property type="entry name" value="BetI_C"/>
</dbReference>
<evidence type="ECO:0000313" key="8">
    <source>
        <dbReference type="Proteomes" id="UP000565711"/>
    </source>
</evidence>
<evidence type="ECO:0000259" key="6">
    <source>
        <dbReference type="PROSITE" id="PS50977"/>
    </source>
</evidence>
<comment type="caution">
    <text evidence="7">The sequence shown here is derived from an EMBL/GenBank/DDBJ whole genome shotgun (WGS) entry which is preliminary data.</text>
</comment>
<dbReference type="InterPro" id="IPR001647">
    <property type="entry name" value="HTH_TetR"/>
</dbReference>
<sequence length="204" mass="22390">MPKTVDHETRQRELADAACAAIARHGLAGTTLAEIAAESGWSIGSIRHYFPNKDELITAALWRVGERVDQRIRHRTGDGMTLADLRTTALELLPLDDERRAEALVHLAFTAQAAVVPALAMSAEHAVQRLHAPLAARIAHAIETGELPPHLNADKEATRLRLLFDGLAVQLVTTPRTDSDTWVVELLDDHLRALVESAPPRSHR</sequence>
<dbReference type="SUPFAM" id="SSF48498">
    <property type="entry name" value="Tetracyclin repressor-like, C-terminal domain"/>
    <property type="match status" value="1"/>
</dbReference>
<dbReference type="Pfam" id="PF13977">
    <property type="entry name" value="TetR_C_6"/>
    <property type="match status" value="1"/>
</dbReference>
<reference evidence="7 8" key="1">
    <citation type="submission" date="2020-04" db="EMBL/GenBank/DDBJ databases">
        <title>MicrobeNet Type strains.</title>
        <authorList>
            <person name="Nicholson A.C."/>
        </authorList>
    </citation>
    <scope>NUCLEOTIDE SEQUENCE [LARGE SCALE GENOMIC DNA]</scope>
    <source>
        <strain evidence="7 8">JCM 12354</strain>
    </source>
</reference>
<dbReference type="SUPFAM" id="SSF46689">
    <property type="entry name" value="Homeodomain-like"/>
    <property type="match status" value="1"/>
</dbReference>
<dbReference type="PROSITE" id="PS50977">
    <property type="entry name" value="HTH_TETR_2"/>
    <property type="match status" value="1"/>
</dbReference>
<dbReference type="Pfam" id="PF00440">
    <property type="entry name" value="TetR_N"/>
    <property type="match status" value="1"/>
</dbReference>
<keyword evidence="2" id="KW-0805">Transcription regulation</keyword>
<dbReference type="EMBL" id="JAAXOP010000007">
    <property type="protein sequence ID" value="NKY51530.1"/>
    <property type="molecule type" value="Genomic_DNA"/>
</dbReference>
<evidence type="ECO:0000256" key="4">
    <source>
        <dbReference type="ARBA" id="ARBA00023163"/>
    </source>
</evidence>
<feature type="DNA-binding region" description="H-T-H motif" evidence="5">
    <location>
        <begin position="31"/>
        <end position="50"/>
    </location>
</feature>
<accession>A0A846Y0J4</accession>
<dbReference type="GO" id="GO:0003677">
    <property type="term" value="F:DNA binding"/>
    <property type="evidence" value="ECO:0007669"/>
    <property type="project" value="UniProtKB-UniRule"/>
</dbReference>
<dbReference type="AlphaFoldDB" id="A0A846Y0J4"/>
<dbReference type="RefSeq" id="WP_067874748.1">
    <property type="nucleotide sequence ID" value="NZ_JAAXOP010000007.1"/>
</dbReference>
<keyword evidence="1" id="KW-0678">Repressor</keyword>
<dbReference type="PANTHER" id="PTHR47506:SF6">
    <property type="entry name" value="HTH-TYPE TRANSCRIPTIONAL REPRESSOR NEMR"/>
    <property type="match status" value="1"/>
</dbReference>
<keyword evidence="8" id="KW-1185">Reference proteome</keyword>
<dbReference type="Gene3D" id="1.10.357.10">
    <property type="entry name" value="Tetracycline Repressor, domain 2"/>
    <property type="match status" value="1"/>
</dbReference>
<evidence type="ECO:0000256" key="5">
    <source>
        <dbReference type="PROSITE-ProRule" id="PRU00335"/>
    </source>
</evidence>
<dbReference type="Proteomes" id="UP000565711">
    <property type="component" value="Unassembled WGS sequence"/>
</dbReference>
<name>A0A846Y0J4_9NOCA</name>
<keyword evidence="4" id="KW-0804">Transcription</keyword>